<dbReference type="Pfam" id="PF01607">
    <property type="entry name" value="CBM_14"/>
    <property type="match status" value="1"/>
</dbReference>
<proteinExistence type="predicted"/>
<evidence type="ECO:0000259" key="1">
    <source>
        <dbReference type="PROSITE" id="PS50940"/>
    </source>
</evidence>
<evidence type="ECO:0000259" key="2">
    <source>
        <dbReference type="PROSITE" id="PS51910"/>
    </source>
</evidence>
<protein>
    <submittedName>
        <fullName evidence="3">Putative chitinase 3</fullName>
    </submittedName>
</protein>
<organism evidence="3 4">
    <name type="scientific">Brachionus plicatilis</name>
    <name type="common">Marine rotifer</name>
    <name type="synonym">Brachionus muelleri</name>
    <dbReference type="NCBI Taxonomy" id="10195"/>
    <lineage>
        <taxon>Eukaryota</taxon>
        <taxon>Metazoa</taxon>
        <taxon>Spiralia</taxon>
        <taxon>Gnathifera</taxon>
        <taxon>Rotifera</taxon>
        <taxon>Eurotatoria</taxon>
        <taxon>Monogononta</taxon>
        <taxon>Pseudotrocha</taxon>
        <taxon>Ploima</taxon>
        <taxon>Brachionidae</taxon>
        <taxon>Brachionus</taxon>
    </lineage>
</organism>
<feature type="domain" description="GH18" evidence="2">
    <location>
        <begin position="123"/>
        <end position="147"/>
    </location>
</feature>
<dbReference type="InterPro" id="IPR001223">
    <property type="entry name" value="Glyco_hydro18_cat"/>
</dbReference>
<dbReference type="InterPro" id="IPR002557">
    <property type="entry name" value="Chitin-bd_dom"/>
</dbReference>
<name>A0A3M7P465_BRAPC</name>
<evidence type="ECO:0000313" key="3">
    <source>
        <dbReference type="EMBL" id="RMZ93813.1"/>
    </source>
</evidence>
<feature type="domain" description="Chitin-binding type-2" evidence="1">
    <location>
        <begin position="15"/>
        <end position="76"/>
    </location>
</feature>
<evidence type="ECO:0000313" key="4">
    <source>
        <dbReference type="Proteomes" id="UP000276133"/>
    </source>
</evidence>
<dbReference type="InterPro" id="IPR036508">
    <property type="entry name" value="Chitin-bd_dom_sf"/>
</dbReference>
<dbReference type="STRING" id="10195.A0A3M7P465"/>
<dbReference type="SUPFAM" id="SSF57625">
    <property type="entry name" value="Invertebrate chitin-binding proteins"/>
    <property type="match status" value="1"/>
</dbReference>
<dbReference type="GO" id="GO:0005975">
    <property type="term" value="P:carbohydrate metabolic process"/>
    <property type="evidence" value="ECO:0007669"/>
    <property type="project" value="InterPro"/>
</dbReference>
<sequence>MSWMQTDSMSTKKPLHLCVNGDGYYPEKSSGCRRYYLCSFSGTPDANISFFTCPSRLIFDKVTKSCNFPHAAVCEKPNGPEIQSTTTSMTGTSTTTITTMQSTDEVIPTKYVDEREFPSRSGNLIVCYHTNWAQYRQGDAKFFPENI</sequence>
<dbReference type="PROSITE" id="PS51910">
    <property type="entry name" value="GH18_2"/>
    <property type="match status" value="1"/>
</dbReference>
<dbReference type="GO" id="GO:0008061">
    <property type="term" value="F:chitin binding"/>
    <property type="evidence" value="ECO:0007669"/>
    <property type="project" value="InterPro"/>
</dbReference>
<dbReference type="GO" id="GO:0005576">
    <property type="term" value="C:extracellular region"/>
    <property type="evidence" value="ECO:0007669"/>
    <property type="project" value="InterPro"/>
</dbReference>
<dbReference type="SMART" id="SM00494">
    <property type="entry name" value="ChtBD2"/>
    <property type="match status" value="1"/>
</dbReference>
<dbReference type="EMBL" id="REGN01013536">
    <property type="protein sequence ID" value="RMZ93813.1"/>
    <property type="molecule type" value="Genomic_DNA"/>
</dbReference>
<keyword evidence="4" id="KW-1185">Reference proteome</keyword>
<dbReference type="Gene3D" id="2.170.140.10">
    <property type="entry name" value="Chitin binding domain"/>
    <property type="match status" value="1"/>
</dbReference>
<comment type="caution">
    <text evidence="3">The sequence shown here is derived from an EMBL/GenBank/DDBJ whole genome shotgun (WGS) entry which is preliminary data.</text>
</comment>
<dbReference type="PROSITE" id="PS50940">
    <property type="entry name" value="CHIT_BIND_II"/>
    <property type="match status" value="1"/>
</dbReference>
<dbReference type="Proteomes" id="UP000276133">
    <property type="component" value="Unassembled WGS sequence"/>
</dbReference>
<feature type="non-terminal residue" evidence="3">
    <location>
        <position position="147"/>
    </location>
</feature>
<dbReference type="OrthoDB" id="7250310at2759"/>
<dbReference type="AlphaFoldDB" id="A0A3M7P465"/>
<reference evidence="3 4" key="1">
    <citation type="journal article" date="2018" name="Sci. Rep.">
        <title>Genomic signatures of local adaptation to the degree of environmental predictability in rotifers.</title>
        <authorList>
            <person name="Franch-Gras L."/>
            <person name="Hahn C."/>
            <person name="Garcia-Roger E.M."/>
            <person name="Carmona M.J."/>
            <person name="Serra M."/>
            <person name="Gomez A."/>
        </authorList>
    </citation>
    <scope>NUCLEOTIDE SEQUENCE [LARGE SCALE GENOMIC DNA]</scope>
    <source>
        <strain evidence="3">HYR1</strain>
    </source>
</reference>
<accession>A0A3M7P465</accession>
<gene>
    <name evidence="3" type="ORF">BpHYR1_008961</name>
</gene>